<evidence type="ECO:0000256" key="2">
    <source>
        <dbReference type="ARBA" id="ARBA00004141"/>
    </source>
</evidence>
<dbReference type="PANTHER" id="PTHR43982">
    <property type="entry name" value="UBIQUITIN CARBOXYL-TERMINAL HYDROLASE"/>
    <property type="match status" value="1"/>
</dbReference>
<dbReference type="SMART" id="SM00213">
    <property type="entry name" value="UBQ"/>
    <property type="match status" value="1"/>
</dbReference>
<dbReference type="PROSITE" id="PS00972">
    <property type="entry name" value="USP_1"/>
    <property type="match status" value="1"/>
</dbReference>
<dbReference type="InterPro" id="IPR000626">
    <property type="entry name" value="Ubiquitin-like_dom"/>
</dbReference>
<comment type="similarity">
    <text evidence="10">Belongs to the peptidase C19 family.</text>
</comment>
<evidence type="ECO:0000256" key="3">
    <source>
        <dbReference type="ARBA" id="ARBA00022670"/>
    </source>
</evidence>
<keyword evidence="3 10" id="KW-0645">Protease</keyword>
<feature type="transmembrane region" description="Helical" evidence="12">
    <location>
        <begin position="320"/>
        <end position="340"/>
    </location>
</feature>
<dbReference type="CDD" id="cd16104">
    <property type="entry name" value="Ubl_USP14_like"/>
    <property type="match status" value="1"/>
</dbReference>
<dbReference type="InterPro" id="IPR032805">
    <property type="entry name" value="Wax_synthase_dom"/>
</dbReference>
<reference evidence="15" key="1">
    <citation type="submission" date="2014-08" db="EMBL/GenBank/DDBJ databases">
        <authorList>
            <person name="Sharma Rahul"/>
            <person name="Thines Marco"/>
        </authorList>
    </citation>
    <scope>NUCLEOTIDE SEQUENCE</scope>
</reference>
<dbReference type="InterPro" id="IPR001394">
    <property type="entry name" value="Peptidase_C19_UCH"/>
</dbReference>
<evidence type="ECO:0000256" key="12">
    <source>
        <dbReference type="SAM" id="Phobius"/>
    </source>
</evidence>
<feature type="transmembrane region" description="Helical" evidence="12">
    <location>
        <begin position="28"/>
        <end position="46"/>
    </location>
</feature>
<dbReference type="GO" id="GO:0016020">
    <property type="term" value="C:membrane"/>
    <property type="evidence" value="ECO:0007669"/>
    <property type="project" value="UniProtKB-SubCell"/>
</dbReference>
<protein>
    <recommendedName>
        <fullName evidence="10">Ubiquitin carboxyl-terminal hydrolase</fullName>
        <ecNumber evidence="10">3.4.19.12</ecNumber>
    </recommendedName>
</protein>
<evidence type="ECO:0000259" key="13">
    <source>
        <dbReference type="PROSITE" id="PS50053"/>
    </source>
</evidence>
<evidence type="ECO:0000256" key="4">
    <source>
        <dbReference type="ARBA" id="ARBA00022692"/>
    </source>
</evidence>
<dbReference type="InterPro" id="IPR029071">
    <property type="entry name" value="Ubiquitin-like_domsf"/>
</dbReference>
<keyword evidence="5 10" id="KW-0833">Ubl conjugation pathway</keyword>
<dbReference type="GO" id="GO:0070628">
    <property type="term" value="F:proteasome binding"/>
    <property type="evidence" value="ECO:0007669"/>
    <property type="project" value="TreeGrafter"/>
</dbReference>
<feature type="transmembrane region" description="Helical" evidence="12">
    <location>
        <begin position="58"/>
        <end position="76"/>
    </location>
</feature>
<feature type="region of interest" description="Disordered" evidence="11">
    <location>
        <begin position="803"/>
        <end position="837"/>
    </location>
</feature>
<keyword evidence="4 12" id="KW-0812">Transmembrane</keyword>
<dbReference type="GO" id="GO:0043161">
    <property type="term" value="P:proteasome-mediated ubiquitin-dependent protein catabolic process"/>
    <property type="evidence" value="ECO:0007669"/>
    <property type="project" value="InterPro"/>
</dbReference>
<dbReference type="SUPFAM" id="SSF54236">
    <property type="entry name" value="Ubiquitin-like"/>
    <property type="match status" value="1"/>
</dbReference>
<keyword evidence="7 10" id="KW-0788">Thiol protease</keyword>
<evidence type="ECO:0000256" key="7">
    <source>
        <dbReference type="ARBA" id="ARBA00022807"/>
    </source>
</evidence>
<dbReference type="PROSITE" id="PS50235">
    <property type="entry name" value="USP_3"/>
    <property type="match status" value="1"/>
</dbReference>
<dbReference type="InterPro" id="IPR018200">
    <property type="entry name" value="USP_CS"/>
</dbReference>
<dbReference type="Gene3D" id="3.90.70.10">
    <property type="entry name" value="Cysteine proteinases"/>
    <property type="match status" value="1"/>
</dbReference>
<evidence type="ECO:0000313" key="15">
    <source>
        <dbReference type="EMBL" id="CED85319.1"/>
    </source>
</evidence>
<evidence type="ECO:0000256" key="1">
    <source>
        <dbReference type="ARBA" id="ARBA00000707"/>
    </source>
</evidence>
<keyword evidence="8 12" id="KW-1133">Transmembrane helix</keyword>
<dbReference type="EMBL" id="LN483332">
    <property type="protein sequence ID" value="CED85319.1"/>
    <property type="molecule type" value="Genomic_DNA"/>
</dbReference>
<evidence type="ECO:0000256" key="9">
    <source>
        <dbReference type="ARBA" id="ARBA00023136"/>
    </source>
</evidence>
<dbReference type="SUPFAM" id="SSF54001">
    <property type="entry name" value="Cysteine proteinases"/>
    <property type="match status" value="1"/>
</dbReference>
<dbReference type="Pfam" id="PF00443">
    <property type="entry name" value="UCH"/>
    <property type="match status" value="1"/>
</dbReference>
<evidence type="ECO:0000256" key="5">
    <source>
        <dbReference type="ARBA" id="ARBA00022786"/>
    </source>
</evidence>
<feature type="compositionally biased region" description="Low complexity" evidence="11">
    <location>
        <begin position="803"/>
        <end position="818"/>
    </location>
</feature>
<keyword evidence="6 10" id="KW-0378">Hydrolase</keyword>
<comment type="catalytic activity">
    <reaction evidence="1 10">
        <text>Thiol-dependent hydrolysis of ester, thioester, amide, peptide and isopeptide bonds formed by the C-terminal Gly of ubiquitin (a 76-residue protein attached to proteins as an intracellular targeting signal).</text>
        <dbReference type="EC" id="3.4.19.12"/>
    </reaction>
</comment>
<keyword evidence="9 12" id="KW-0472">Membrane</keyword>
<feature type="domain" description="USP" evidence="14">
    <location>
        <begin position="529"/>
        <end position="961"/>
    </location>
</feature>
<evidence type="ECO:0000256" key="8">
    <source>
        <dbReference type="ARBA" id="ARBA00022989"/>
    </source>
</evidence>
<evidence type="ECO:0000256" key="10">
    <source>
        <dbReference type="RuleBase" id="RU366025"/>
    </source>
</evidence>
<dbReference type="GO" id="GO:0004843">
    <property type="term" value="F:cysteine-type deubiquitinase activity"/>
    <property type="evidence" value="ECO:0007669"/>
    <property type="project" value="UniProtKB-UniRule"/>
</dbReference>
<dbReference type="Pfam" id="PF00240">
    <property type="entry name" value="ubiquitin"/>
    <property type="match status" value="1"/>
</dbReference>
<dbReference type="Pfam" id="PF13813">
    <property type="entry name" value="MBOAT_2"/>
    <property type="match status" value="1"/>
</dbReference>
<dbReference type="AlphaFoldDB" id="A0A0F7SXA1"/>
<evidence type="ECO:0000256" key="11">
    <source>
        <dbReference type="SAM" id="MobiDB-lite"/>
    </source>
</evidence>
<dbReference type="PANTHER" id="PTHR43982:SF1">
    <property type="entry name" value="UBIQUITIN CARBOXYL-TERMINAL HYDROLASE 14"/>
    <property type="match status" value="1"/>
</dbReference>
<organism evidence="15">
    <name type="scientific">Phaffia rhodozyma</name>
    <name type="common">Yeast</name>
    <name type="synonym">Xanthophyllomyces dendrorhous</name>
    <dbReference type="NCBI Taxonomy" id="264483"/>
    <lineage>
        <taxon>Eukaryota</taxon>
        <taxon>Fungi</taxon>
        <taxon>Dikarya</taxon>
        <taxon>Basidiomycota</taxon>
        <taxon>Agaricomycotina</taxon>
        <taxon>Tremellomycetes</taxon>
        <taxon>Cystofilobasidiales</taxon>
        <taxon>Mrakiaceae</taxon>
        <taxon>Phaffia</taxon>
    </lineage>
</organism>
<dbReference type="EC" id="3.4.19.12" evidence="10"/>
<dbReference type="Gene3D" id="3.10.20.90">
    <property type="entry name" value="Phosphatidylinositol 3-kinase Catalytic Subunit, Chain A, domain 1"/>
    <property type="match status" value="1"/>
</dbReference>
<dbReference type="GO" id="GO:0016579">
    <property type="term" value="P:protein deubiquitination"/>
    <property type="evidence" value="ECO:0007669"/>
    <property type="project" value="InterPro"/>
</dbReference>
<evidence type="ECO:0000259" key="14">
    <source>
        <dbReference type="PROSITE" id="PS50235"/>
    </source>
</evidence>
<accession>A0A0F7SXA1</accession>
<dbReference type="InterPro" id="IPR028889">
    <property type="entry name" value="USP"/>
</dbReference>
<dbReference type="InterPro" id="IPR038765">
    <property type="entry name" value="Papain-like_cys_pep_sf"/>
</dbReference>
<dbReference type="GO" id="GO:0061136">
    <property type="term" value="P:regulation of proteasomal protein catabolic process"/>
    <property type="evidence" value="ECO:0007669"/>
    <property type="project" value="TreeGrafter"/>
</dbReference>
<dbReference type="InterPro" id="IPR044635">
    <property type="entry name" value="UBP14-like"/>
</dbReference>
<comment type="subcellular location">
    <subcellularLocation>
        <location evidence="2">Membrane</location>
        <topology evidence="2">Multi-pass membrane protein</topology>
    </subcellularLocation>
</comment>
<evidence type="ECO:0000256" key="6">
    <source>
        <dbReference type="ARBA" id="ARBA00022801"/>
    </source>
</evidence>
<feature type="domain" description="Ubiquitin-like" evidence="13">
    <location>
        <begin position="428"/>
        <end position="496"/>
    </location>
</feature>
<proteinExistence type="inferred from homology"/>
<feature type="transmembrane region" description="Helical" evidence="12">
    <location>
        <begin position="232"/>
        <end position="261"/>
    </location>
</feature>
<dbReference type="CDD" id="cd02657">
    <property type="entry name" value="Peptidase_C19A"/>
    <property type="match status" value="1"/>
</dbReference>
<sequence length="964" mass="106806">MANSLEPLWETYNSLLPKDPWTVTDQTVFLVALPHLLVIFLAYLLFSPAPTGFIRKSLALPFAFLVLYGGHMFRYAGLEMKERNKGLAIQAVYWTMKALELGFREQRPRWIGWEGKEEESEKTSRETVEQESRVARLKKALGYCYSYRAIGWSTGPSKSRFHHSLANIPEERWKIIRNCLWEVFRTYMMMDAALGLWMYHPYFRFVETAPYGSIYTPLRLPLGSKFDVRLPAIVSAAVLAFHMAVCVWIVQAFPAALLGVVQAALSRKPRIAALHYPLLFDRFWDATSLKEIWGNRWHHMYRSTFLFLGYKPGRKLGGRFGGVFSTFLVSGLLHMLGYISPDPLDRMLAKRMLYFFLLNALFITAEDIFEQMTDTWLKTGGVAGMGVDNRLDSMPFGTPVRSTAAWATTLDSSSHPTTSMPKAAMSTTAITIKHAGKAYPLEVNLAGPALEFKNAIYQVTGVPVDRMKVMVKGGMLKDDADLTKLAIKPNAAIMVIGNAGPLPVAPKQAITFLEDMDDSELALATKAPTGLVNLGNTCYANASVQALRAIPELRTALTEYKPRPNGAFGTGDNGLTNAMKNLWNSMERTTEGVPPLVFLQALRTLAPQFAEQSRHGGYAQQDADECWTTMTNALQALPGVNSSSGNFISQYMMGEMQQVLTCDEAPEEPSTTLTERISKLDCNISITTNYMHTGILDSLDQKIEKASPSLGRSAVYTQKSRLSRLPGVLTVHLVRFYWRRDTNSKAKIMRKVKFPFEFDALDMCTDELKAKILPVNTALKTVIKNREERARIRKRVKAQSASAAAEAATASTSTSTTSDVAMTPNEPTGSKKEGEEQVYLGTAEEEDAKRAEEKALLSSLIDGGLKEDVGANQSGMYELCAIVTHKGASADSGHYMAFVKKQAEPASVGSSLVNTAAQISTDEEWFKFDDDKVSSVTREKVSTLDGGGEDSSAYILVYRSAALE</sequence>
<feature type="transmembrane region" description="Helical" evidence="12">
    <location>
        <begin position="179"/>
        <end position="199"/>
    </location>
</feature>
<name>A0A0F7SXA1_PHARH</name>
<dbReference type="PROSITE" id="PS00973">
    <property type="entry name" value="USP_2"/>
    <property type="match status" value="1"/>
</dbReference>
<dbReference type="PROSITE" id="PS50053">
    <property type="entry name" value="UBIQUITIN_2"/>
    <property type="match status" value="1"/>
</dbReference>